<reference evidence="2 3" key="1">
    <citation type="submission" date="2024-01" db="EMBL/GenBank/DDBJ databases">
        <title>Genomic analysis and antimicrobial resistance profiles of Trueperella pyogenes isolated from domestic and wild animals.</title>
        <authorList>
            <person name="Magossi G."/>
            <person name="Gzyl K.E."/>
            <person name="Holman D.B."/>
            <person name="Amat S."/>
        </authorList>
    </citation>
    <scope>NUCLEOTIDE SEQUENCE [LARGE SCALE GENOMIC DNA]</scope>
    <source>
        <strain evidence="2 3">1494</strain>
    </source>
</reference>
<keyword evidence="1" id="KW-0472">Membrane</keyword>
<feature type="transmembrane region" description="Helical" evidence="1">
    <location>
        <begin position="222"/>
        <end position="243"/>
    </location>
</feature>
<feature type="transmembrane region" description="Helical" evidence="1">
    <location>
        <begin position="113"/>
        <end position="134"/>
    </location>
</feature>
<evidence type="ECO:0000313" key="3">
    <source>
        <dbReference type="Proteomes" id="UP001555100"/>
    </source>
</evidence>
<dbReference type="EMBL" id="JBAGNM010000013">
    <property type="protein sequence ID" value="MEW6955228.1"/>
    <property type="molecule type" value="Genomic_DNA"/>
</dbReference>
<sequence length="428" mass="47143">MVSQLSAHSQESVWFIRNGLPTMLSFATRGYQILSRLFPLACIGAIYALWQVVTIWLFGILEQTGVVSVNNEVNFTGQIPEAGILPFLALIFSIPTATIIAIVIVVAMRKSRAFTRTVMTMTATAIYIFSPILSAMINDSPALDTSLMPAIPTALFRCCIVLSALLFLWLGGGIILAWAGRRALRQLDSLALLVAKALPLLIITLLFVFYSQEAWQIARSNSWTKIGTLALILMGLTIGLVVVSSRERVIDILHTPIDDERANQLLAETPFTLSADAHPARLTRTQRGNLVLNLALTHLIQIFWFMILVIAFLLLLSVVSVPDPLAQAWLGEARNHIHLFGIKWAFGEDDIKVALILASFAGLSFAASTTTEQTYAKDFIAPLLEEIQITKLAVQAHQVEVEQAGQLFRIFSGSKELLDSVSRNEKET</sequence>
<protein>
    <submittedName>
        <fullName evidence="2">Uncharacterized protein</fullName>
    </submittedName>
</protein>
<feature type="transmembrane region" description="Helical" evidence="1">
    <location>
        <begin position="84"/>
        <end position="106"/>
    </location>
</feature>
<evidence type="ECO:0000256" key="1">
    <source>
        <dbReference type="SAM" id="Phobius"/>
    </source>
</evidence>
<gene>
    <name evidence="2" type="ORF">V3M73_09385</name>
</gene>
<accession>A0ABV3NDY8</accession>
<name>A0ABV3NDY8_9ACTO</name>
<comment type="caution">
    <text evidence="2">The sequence shown here is derived from an EMBL/GenBank/DDBJ whole genome shotgun (WGS) entry which is preliminary data.</text>
</comment>
<feature type="transmembrane region" description="Helical" evidence="1">
    <location>
        <begin position="37"/>
        <end position="61"/>
    </location>
</feature>
<keyword evidence="1" id="KW-1133">Transmembrane helix</keyword>
<proteinExistence type="predicted"/>
<feature type="transmembrane region" description="Helical" evidence="1">
    <location>
        <begin position="290"/>
        <end position="316"/>
    </location>
</feature>
<feature type="transmembrane region" description="Helical" evidence="1">
    <location>
        <begin position="190"/>
        <end position="210"/>
    </location>
</feature>
<keyword evidence="3" id="KW-1185">Reference proteome</keyword>
<dbReference type="Proteomes" id="UP001555100">
    <property type="component" value="Unassembled WGS sequence"/>
</dbReference>
<dbReference type="RefSeq" id="WP_367246309.1">
    <property type="nucleotide sequence ID" value="NZ_JBAGNM010000013.1"/>
</dbReference>
<organism evidence="2 3">
    <name type="scientific">Trueperella pyogenes</name>
    <dbReference type="NCBI Taxonomy" id="1661"/>
    <lineage>
        <taxon>Bacteria</taxon>
        <taxon>Bacillati</taxon>
        <taxon>Actinomycetota</taxon>
        <taxon>Actinomycetes</taxon>
        <taxon>Actinomycetales</taxon>
        <taxon>Actinomycetaceae</taxon>
        <taxon>Trueperella</taxon>
    </lineage>
</organism>
<keyword evidence="1" id="KW-0812">Transmembrane</keyword>
<feature type="transmembrane region" description="Helical" evidence="1">
    <location>
        <begin position="154"/>
        <end position="178"/>
    </location>
</feature>
<evidence type="ECO:0000313" key="2">
    <source>
        <dbReference type="EMBL" id="MEW6955228.1"/>
    </source>
</evidence>